<dbReference type="Proteomes" id="UP000475582">
    <property type="component" value="Unassembled WGS sequence"/>
</dbReference>
<dbReference type="Pfam" id="PF13432">
    <property type="entry name" value="TPR_16"/>
    <property type="match status" value="3"/>
</dbReference>
<organism evidence="2 3">
    <name type="scientific">Duganella radicis</name>
    <dbReference type="NCBI Taxonomy" id="551988"/>
    <lineage>
        <taxon>Bacteria</taxon>
        <taxon>Pseudomonadati</taxon>
        <taxon>Pseudomonadota</taxon>
        <taxon>Betaproteobacteria</taxon>
        <taxon>Burkholderiales</taxon>
        <taxon>Oxalobacteraceae</taxon>
        <taxon>Telluria group</taxon>
        <taxon>Duganella</taxon>
    </lineage>
</organism>
<dbReference type="InterPro" id="IPR014266">
    <property type="entry name" value="PEP-CTERM_TPR_PrsT"/>
</dbReference>
<gene>
    <name evidence="2" type="primary">prsT</name>
    <name evidence="2" type="ORF">GM676_02220</name>
</gene>
<dbReference type="PANTHER" id="PTHR12558">
    <property type="entry name" value="CELL DIVISION CYCLE 16,23,27"/>
    <property type="match status" value="1"/>
</dbReference>
<dbReference type="EMBL" id="WNKY01000001">
    <property type="protein sequence ID" value="MTV36398.1"/>
    <property type="molecule type" value="Genomic_DNA"/>
</dbReference>
<dbReference type="InterPro" id="IPR011990">
    <property type="entry name" value="TPR-like_helical_dom_sf"/>
</dbReference>
<evidence type="ECO:0000256" key="1">
    <source>
        <dbReference type="PROSITE-ProRule" id="PRU00339"/>
    </source>
</evidence>
<accession>A0A6L6PBE4</accession>
<dbReference type="Pfam" id="PF13181">
    <property type="entry name" value="TPR_8"/>
    <property type="match status" value="1"/>
</dbReference>
<dbReference type="Pfam" id="PF14559">
    <property type="entry name" value="TPR_19"/>
    <property type="match status" value="5"/>
</dbReference>
<evidence type="ECO:0000313" key="3">
    <source>
        <dbReference type="Proteomes" id="UP000475582"/>
    </source>
</evidence>
<reference evidence="2 3" key="1">
    <citation type="submission" date="2019-11" db="EMBL/GenBank/DDBJ databases">
        <title>Type strains purchased from KCTC, JCM and DSMZ.</title>
        <authorList>
            <person name="Lu H."/>
        </authorList>
    </citation>
    <scope>NUCLEOTIDE SEQUENCE [LARGE SCALE GENOMIC DNA]</scope>
    <source>
        <strain evidence="2 3">KCTC 22382</strain>
    </source>
</reference>
<dbReference type="AlphaFoldDB" id="A0A6L6PBE4"/>
<dbReference type="OrthoDB" id="5290951at2"/>
<keyword evidence="3" id="KW-1185">Reference proteome</keyword>
<dbReference type="SUPFAM" id="SSF48452">
    <property type="entry name" value="TPR-like"/>
    <property type="match status" value="4"/>
</dbReference>
<name>A0A6L6PBE4_9BURK</name>
<protein>
    <submittedName>
        <fullName evidence="2">PEP-CTERM system TPR-repeat protein PrsT</fullName>
    </submittedName>
</protein>
<feature type="repeat" description="TPR" evidence="1">
    <location>
        <begin position="55"/>
        <end position="88"/>
    </location>
</feature>
<evidence type="ECO:0000313" key="2">
    <source>
        <dbReference type="EMBL" id="MTV36398.1"/>
    </source>
</evidence>
<keyword evidence="1" id="KW-0802">TPR repeat</keyword>
<dbReference type="NCBIfam" id="TIGR02917">
    <property type="entry name" value="PEP_TPR_lipo"/>
    <property type="match status" value="1"/>
</dbReference>
<sequence>MPLLRMLLLLMLAACGRHQSETDLMAQARQYAARGEAKAAVIQLKNVLQQTPAHGQARLMLGQLYLDIGEVQSAEKELRRALELKVNPGDVLPLLGKALLLQGQYQRLLDELPADEQQPQLLALRGHALLGLNHVDEGRAVFAQISLRHPGSVPALLGQARIALLAGGMDEALTLIAQALTLQADNIDALRLQGDVLRLLGKNTEALAAYQAILKLRPAQVQAHVDLANLYIQFGQLDQARKELSIARQSAPASLLLIYTQALLEFKENKMTAAQDHLALVLRAAPEHLPSNLLMGAVLRSKGAYTQAEQHLRKFLEANPGHAYASKLLASTLLNTGDAKQALALVEPLLPSQQQDVEMMSLAGELYLRLRQYNKSADYFERASKLAPQASMVRAALAMSHLGMGDNDRAVADLEQAAGLDAKSSRVGTLLVLSHLRNRQYDKALAAAQRMEVQHPDNPMVQNLKGGVLLVKRDLSGARAAFEQALKLDPLFFPALDNLTTMDIKDKKHERARLRLEAALAKDKNNSDIMTTLANLAISQGRLTVARGWFERAAQAQPEVLEPSMRLANFYARNQETAKALMLGQKLLASNPSNTQLMALVASLQGSSGQADGALDNWNKLAKLQPESPDIQLRLAAARTAVNDAEGAAQALGKALALYQRAYETRPSPQTVQAWYGALIQAGKTADARSRMQKWLADHGNDQVSRLYYASSLLTLKDYAASTAQFEEVLRQAPGQFVALNNLAWLYQQQRDPRALSYAEQAYKAAPDNPAVCDTLGWLLAEQGKFERALPLLKHAATLAPASTEVRYHYGAALAKSGDRAGARVQLEPLLALKEYERRDVVKALLAQ</sequence>
<dbReference type="InterPro" id="IPR019734">
    <property type="entry name" value="TPR_rpt"/>
</dbReference>
<dbReference type="SMART" id="SM00028">
    <property type="entry name" value="TPR"/>
    <property type="match status" value="15"/>
</dbReference>
<comment type="caution">
    <text evidence="2">The sequence shown here is derived from an EMBL/GenBank/DDBJ whole genome shotgun (WGS) entry which is preliminary data.</text>
</comment>
<dbReference type="RefSeq" id="WP_155461735.1">
    <property type="nucleotide sequence ID" value="NZ_WNKY01000001.1"/>
</dbReference>
<dbReference type="PANTHER" id="PTHR12558:SF13">
    <property type="entry name" value="CELL DIVISION CYCLE PROTEIN 27 HOMOLOG"/>
    <property type="match status" value="1"/>
</dbReference>
<dbReference type="PROSITE" id="PS50005">
    <property type="entry name" value="TPR"/>
    <property type="match status" value="2"/>
</dbReference>
<proteinExistence type="predicted"/>
<feature type="repeat" description="TPR" evidence="1">
    <location>
        <begin position="357"/>
        <end position="390"/>
    </location>
</feature>
<dbReference type="Gene3D" id="1.25.40.10">
    <property type="entry name" value="Tetratricopeptide repeat domain"/>
    <property type="match status" value="4"/>
</dbReference>